<dbReference type="PANTHER" id="PTHR35824">
    <property type="entry name" value="MEMBRANE-ANCHORED JUNCTION PROTEIN MAJIN"/>
    <property type="match status" value="1"/>
</dbReference>
<dbReference type="RefSeq" id="XP_047012843.1">
    <property type="nucleotide sequence ID" value="XM_047156887.2"/>
</dbReference>
<proteinExistence type="predicted"/>
<dbReference type="KEGG" id="ipu:108267537"/>
<dbReference type="GO" id="GO:0003677">
    <property type="term" value="F:DNA binding"/>
    <property type="evidence" value="ECO:0007669"/>
    <property type="project" value="InterPro"/>
</dbReference>
<evidence type="ECO:0000313" key="3">
    <source>
        <dbReference type="RefSeq" id="XP_017327175.1"/>
    </source>
</evidence>
<evidence type="ECO:0000313" key="4">
    <source>
        <dbReference type="RefSeq" id="XP_047012843.1"/>
    </source>
</evidence>
<accession>A0A2D0RBD4</accession>
<dbReference type="GeneID" id="108267537"/>
<dbReference type="Proteomes" id="UP000221080">
    <property type="component" value="Chromosome 7"/>
</dbReference>
<dbReference type="InterPro" id="IPR027816">
    <property type="entry name" value="MAJIN"/>
</dbReference>
<keyword evidence="2" id="KW-1185">Reference proteome</keyword>
<name>A0A2D0RBD4_ICTPU</name>
<evidence type="ECO:0000256" key="1">
    <source>
        <dbReference type="SAM" id="MobiDB-lite"/>
    </source>
</evidence>
<organism evidence="2 3">
    <name type="scientific">Ictalurus punctatus</name>
    <name type="common">Channel catfish</name>
    <name type="synonym">Silurus punctatus</name>
    <dbReference type="NCBI Taxonomy" id="7998"/>
    <lineage>
        <taxon>Eukaryota</taxon>
        <taxon>Metazoa</taxon>
        <taxon>Chordata</taxon>
        <taxon>Craniata</taxon>
        <taxon>Vertebrata</taxon>
        <taxon>Euteleostomi</taxon>
        <taxon>Actinopterygii</taxon>
        <taxon>Neopterygii</taxon>
        <taxon>Teleostei</taxon>
        <taxon>Ostariophysi</taxon>
        <taxon>Siluriformes</taxon>
        <taxon>Ictaluridae</taxon>
        <taxon>Ictalurus</taxon>
    </lineage>
</organism>
<reference evidence="2" key="1">
    <citation type="journal article" date="2016" name="Nat. Commun.">
        <title>The channel catfish genome sequence provides insights into the evolution of scale formation in teleosts.</title>
        <authorList>
            <person name="Liu Z."/>
            <person name="Liu S."/>
            <person name="Yao J."/>
            <person name="Bao L."/>
            <person name="Zhang J."/>
            <person name="Li Y."/>
            <person name="Jiang C."/>
            <person name="Sun L."/>
            <person name="Wang R."/>
            <person name="Zhang Y."/>
            <person name="Zhou T."/>
            <person name="Zeng Q."/>
            <person name="Fu Q."/>
            <person name="Gao S."/>
            <person name="Li N."/>
            <person name="Koren S."/>
            <person name="Jiang Y."/>
            <person name="Zimin A."/>
            <person name="Xu P."/>
            <person name="Phillippy A.M."/>
            <person name="Geng X."/>
            <person name="Song L."/>
            <person name="Sun F."/>
            <person name="Li C."/>
            <person name="Wang X."/>
            <person name="Chen A."/>
            <person name="Jin Y."/>
            <person name="Yuan Z."/>
            <person name="Yang Y."/>
            <person name="Tan S."/>
            <person name="Peatman E."/>
            <person name="Lu J."/>
            <person name="Qin Z."/>
            <person name="Dunham R."/>
            <person name="Li Z."/>
            <person name="Sonstegard T."/>
            <person name="Feng J."/>
            <person name="Danzmann R.G."/>
            <person name="Schroeder S."/>
            <person name="Scheffler B."/>
            <person name="Duke M.V."/>
            <person name="Ballard L."/>
            <person name="Kucuktas H."/>
            <person name="Kaltenboeck L."/>
            <person name="Liu H."/>
            <person name="Armbruster J."/>
            <person name="Xie Y."/>
            <person name="Kirby M.L."/>
            <person name="Tian Y."/>
            <person name="Flanagan M.E."/>
            <person name="Mu W."/>
            <person name="Waldbieser G.C."/>
        </authorList>
    </citation>
    <scope>NUCLEOTIDE SEQUENCE [LARGE SCALE GENOMIC DNA]</scope>
    <source>
        <strain evidence="2">SDA103</strain>
    </source>
</reference>
<sequence>MPIQAFSFPIPETRFFQVGQHVYKFKIRRGSKISREEEILDSEFVNEELENAVRVVLVSLDNLHPFATQHFNIFPYKSRWERVSELRFRKGDKKLVAYPFLITLYVETNELIPPVTVKHANKWVPSDRESRSDSPQLPTSCGLSLAYEPKRRRTEEPLEGPLSSDQHYDKMDAHLCLQELPMSEGAEEMVCANEAYADSQESSPGATSPEFHVVEQDALDSKAAEREKLGVLARLTSIIAFPIFLLFRRS</sequence>
<evidence type="ECO:0000313" key="2">
    <source>
        <dbReference type="Proteomes" id="UP000221080"/>
    </source>
</evidence>
<dbReference type="GO" id="GO:0007129">
    <property type="term" value="P:homologous chromosome pairing at meiosis"/>
    <property type="evidence" value="ECO:0007669"/>
    <property type="project" value="TreeGrafter"/>
</dbReference>
<dbReference type="GO" id="GO:0005637">
    <property type="term" value="C:nuclear inner membrane"/>
    <property type="evidence" value="ECO:0007669"/>
    <property type="project" value="TreeGrafter"/>
</dbReference>
<gene>
    <name evidence="3 4" type="primary">LOC108267537</name>
</gene>
<dbReference type="OrthoDB" id="6162963at2759"/>
<dbReference type="PANTHER" id="PTHR35824:SF1">
    <property type="entry name" value="MEMBRANE-ANCHORED JUNCTION PROTEIN"/>
    <property type="match status" value="1"/>
</dbReference>
<protein>
    <submittedName>
        <fullName evidence="3 4">Membrane-anchored junction protein</fullName>
    </submittedName>
</protein>
<reference evidence="3 4" key="2">
    <citation type="submission" date="2025-04" db="UniProtKB">
        <authorList>
            <consortium name="RefSeq"/>
        </authorList>
    </citation>
    <scope>IDENTIFICATION</scope>
    <source>
        <tissue evidence="3 4">Blood</tissue>
    </source>
</reference>
<dbReference type="AlphaFoldDB" id="A0A2D0RBD4"/>
<dbReference type="Pfam" id="PF15077">
    <property type="entry name" value="MAJIN"/>
    <property type="match status" value="1"/>
</dbReference>
<dbReference type="STRING" id="7998.ENSIPUP00000005803"/>
<feature type="compositionally biased region" description="Polar residues" evidence="1">
    <location>
        <begin position="133"/>
        <end position="142"/>
    </location>
</feature>
<feature type="region of interest" description="Disordered" evidence="1">
    <location>
        <begin position="124"/>
        <end position="165"/>
    </location>
</feature>
<dbReference type="RefSeq" id="XP_017327175.1">
    <property type="nucleotide sequence ID" value="XM_017471686.3"/>
</dbReference>
<dbReference type="GO" id="GO:0070197">
    <property type="term" value="P:meiotic attachment of telomere to nuclear envelope"/>
    <property type="evidence" value="ECO:0007669"/>
    <property type="project" value="TreeGrafter"/>
</dbReference>